<keyword evidence="7 16" id="KW-0812">Transmembrane</keyword>
<keyword evidence="5" id="KW-0813">Transport</keyword>
<evidence type="ECO:0000256" key="14">
    <source>
        <dbReference type="ARBA" id="ARBA00031019"/>
    </source>
</evidence>
<name>A0A7L9R5A8_9DIPT</name>
<proteinExistence type="inferred from homology"/>
<dbReference type="GO" id="GO:0031966">
    <property type="term" value="C:mitochondrial membrane"/>
    <property type="evidence" value="ECO:0007669"/>
    <property type="project" value="UniProtKB-SubCell"/>
</dbReference>
<evidence type="ECO:0000313" key="17">
    <source>
        <dbReference type="EMBL" id="QOL10550.1"/>
    </source>
</evidence>
<keyword evidence="10 16" id="KW-1133">Transmembrane helix</keyword>
<keyword evidence="8" id="KW-1278">Translocase</keyword>
<dbReference type="PANTHER" id="PTHR11435">
    <property type="entry name" value="NADH UBIQUINONE OXIDOREDUCTASE SUBUNIT ND6"/>
    <property type="match status" value="1"/>
</dbReference>
<keyword evidence="13 16" id="KW-0472">Membrane</keyword>
<evidence type="ECO:0000256" key="1">
    <source>
        <dbReference type="ARBA" id="ARBA00004225"/>
    </source>
</evidence>
<comment type="subcellular location">
    <subcellularLocation>
        <location evidence="1">Mitochondrion membrane</location>
        <topology evidence="1">Multi-pass membrane protein</topology>
    </subcellularLocation>
</comment>
<keyword evidence="9" id="KW-0249">Electron transport</keyword>
<evidence type="ECO:0000256" key="11">
    <source>
        <dbReference type="ARBA" id="ARBA00023027"/>
    </source>
</evidence>
<accession>A0A7L9R5A8</accession>
<dbReference type="EMBL" id="MT991051">
    <property type="protein sequence ID" value="QOL10550.1"/>
    <property type="molecule type" value="Genomic_DNA"/>
</dbReference>
<evidence type="ECO:0000256" key="8">
    <source>
        <dbReference type="ARBA" id="ARBA00022967"/>
    </source>
</evidence>
<dbReference type="GO" id="GO:0008137">
    <property type="term" value="F:NADH dehydrogenase (ubiquinone) activity"/>
    <property type="evidence" value="ECO:0007669"/>
    <property type="project" value="UniProtKB-EC"/>
</dbReference>
<dbReference type="PANTHER" id="PTHR11435:SF1">
    <property type="entry name" value="NADH-UBIQUINONE OXIDOREDUCTASE CHAIN 6"/>
    <property type="match status" value="1"/>
</dbReference>
<evidence type="ECO:0000256" key="16">
    <source>
        <dbReference type="SAM" id="Phobius"/>
    </source>
</evidence>
<evidence type="ECO:0000256" key="9">
    <source>
        <dbReference type="ARBA" id="ARBA00022982"/>
    </source>
</evidence>
<geneLocation type="mitochondrion" evidence="17"/>
<evidence type="ECO:0000256" key="7">
    <source>
        <dbReference type="ARBA" id="ARBA00022692"/>
    </source>
</evidence>
<evidence type="ECO:0000256" key="15">
    <source>
        <dbReference type="ARBA" id="ARBA00049551"/>
    </source>
</evidence>
<comment type="similarity">
    <text evidence="2">Belongs to the complex I subunit 6 family.</text>
</comment>
<evidence type="ECO:0000256" key="13">
    <source>
        <dbReference type="ARBA" id="ARBA00023136"/>
    </source>
</evidence>
<evidence type="ECO:0000256" key="5">
    <source>
        <dbReference type="ARBA" id="ARBA00022448"/>
    </source>
</evidence>
<evidence type="ECO:0000256" key="2">
    <source>
        <dbReference type="ARBA" id="ARBA00005698"/>
    </source>
</evidence>
<dbReference type="AlphaFoldDB" id="A0A7L9R5A8"/>
<evidence type="ECO:0000256" key="10">
    <source>
        <dbReference type="ARBA" id="ARBA00022989"/>
    </source>
</evidence>
<keyword evidence="6" id="KW-0679">Respiratory chain</keyword>
<keyword evidence="11" id="KW-0520">NAD</keyword>
<feature type="transmembrane region" description="Helical" evidence="16">
    <location>
        <begin position="29"/>
        <end position="46"/>
    </location>
</feature>
<organism evidence="17">
    <name type="scientific">Pnyxia scabiei</name>
    <dbReference type="NCBI Taxonomy" id="1781627"/>
    <lineage>
        <taxon>Eukaryota</taxon>
        <taxon>Metazoa</taxon>
        <taxon>Ecdysozoa</taxon>
        <taxon>Arthropoda</taxon>
        <taxon>Hexapoda</taxon>
        <taxon>Insecta</taxon>
        <taxon>Pterygota</taxon>
        <taxon>Neoptera</taxon>
        <taxon>Endopterygota</taxon>
        <taxon>Diptera</taxon>
        <taxon>Nematocera</taxon>
        <taxon>Sciaroidea</taxon>
        <taxon>Sciaridae</taxon>
        <taxon>Pnyxia</taxon>
    </lineage>
</organism>
<keyword evidence="12 17" id="KW-0496">Mitochondrion</keyword>
<dbReference type="EC" id="7.1.1.2" evidence="3"/>
<comment type="catalytic activity">
    <reaction evidence="15">
        <text>a ubiquinone + NADH + 5 H(+)(in) = a ubiquinol + NAD(+) + 4 H(+)(out)</text>
        <dbReference type="Rhea" id="RHEA:29091"/>
        <dbReference type="Rhea" id="RHEA-COMP:9565"/>
        <dbReference type="Rhea" id="RHEA-COMP:9566"/>
        <dbReference type="ChEBI" id="CHEBI:15378"/>
        <dbReference type="ChEBI" id="CHEBI:16389"/>
        <dbReference type="ChEBI" id="CHEBI:17976"/>
        <dbReference type="ChEBI" id="CHEBI:57540"/>
        <dbReference type="ChEBI" id="CHEBI:57945"/>
        <dbReference type="EC" id="7.1.1.2"/>
    </reaction>
</comment>
<gene>
    <name evidence="17" type="primary">nad6</name>
</gene>
<feature type="transmembrane region" description="Helical" evidence="16">
    <location>
        <begin position="52"/>
        <end position="75"/>
    </location>
</feature>
<feature type="transmembrane region" description="Helical" evidence="16">
    <location>
        <begin position="139"/>
        <end position="161"/>
    </location>
</feature>
<dbReference type="InterPro" id="IPR050269">
    <property type="entry name" value="ComplexI_Subunit6"/>
</dbReference>
<reference evidence="17" key="1">
    <citation type="submission" date="2020-09" db="EMBL/GenBank/DDBJ databases">
        <title>Complete mitochondrial genome of Pnyxia scabiei (Diptera: Sciaridae).</title>
        <authorList>
            <person name="Liu C."/>
            <person name="Wang Q."/>
            <person name="Wu H."/>
            <person name="Huang J."/>
        </authorList>
    </citation>
    <scope>NUCLEOTIDE SEQUENCE</scope>
</reference>
<evidence type="ECO:0000256" key="6">
    <source>
        <dbReference type="ARBA" id="ARBA00022660"/>
    </source>
</evidence>
<sequence length="172" mass="20555">MLMFQPLLLTLTMLMSLLFFKMKHPLSMGLILVIQTLLICLLINLLNESMWISYMLFLMFISGMLVLFMYITTLAPNELFLFSYKTLFTMTLITLFTIFILYSYNKYFNSKTQEMNNMNFNLINKENLMMMNKIYNYPINYLTMLLIIYLFMTLIITIKITNFNHGALRKMH</sequence>
<protein>
    <recommendedName>
        <fullName evidence="4">NADH-ubiquinone oxidoreductase chain 6</fullName>
        <ecNumber evidence="3">7.1.1.2</ecNumber>
    </recommendedName>
    <alternativeName>
        <fullName evidence="14">NADH dehydrogenase subunit 6</fullName>
    </alternativeName>
</protein>
<evidence type="ECO:0000256" key="4">
    <source>
        <dbReference type="ARBA" id="ARBA00021095"/>
    </source>
</evidence>
<evidence type="ECO:0000256" key="3">
    <source>
        <dbReference type="ARBA" id="ARBA00012944"/>
    </source>
</evidence>
<evidence type="ECO:0000256" key="12">
    <source>
        <dbReference type="ARBA" id="ARBA00023128"/>
    </source>
</evidence>
<feature type="transmembrane region" description="Helical" evidence="16">
    <location>
        <begin position="87"/>
        <end position="104"/>
    </location>
</feature>